<dbReference type="eggNOG" id="COG0438">
    <property type="taxonomic scope" value="Bacteria"/>
</dbReference>
<evidence type="ECO:0000313" key="2">
    <source>
        <dbReference type="EMBL" id="ADN14241.1"/>
    </source>
</evidence>
<dbReference type="GO" id="GO:0008168">
    <property type="term" value="F:methyltransferase activity"/>
    <property type="evidence" value="ECO:0007669"/>
    <property type="project" value="UniProtKB-KW"/>
</dbReference>
<name>E0UEB6_GLOV7</name>
<dbReference type="AlphaFoldDB" id="E0UEB6"/>
<dbReference type="PANTHER" id="PTHR34203">
    <property type="entry name" value="METHYLTRANSFERASE, FKBM FAMILY PROTEIN"/>
    <property type="match status" value="1"/>
</dbReference>
<keyword evidence="2" id="KW-0808">Transferase</keyword>
<dbReference type="Proteomes" id="UP000008206">
    <property type="component" value="Chromosome"/>
</dbReference>
<dbReference type="InterPro" id="IPR029063">
    <property type="entry name" value="SAM-dependent_MTases_sf"/>
</dbReference>
<protein>
    <submittedName>
        <fullName evidence="2">Methyltransferase FkbM family</fullName>
    </submittedName>
</protein>
<dbReference type="EMBL" id="CP002198">
    <property type="protein sequence ID" value="ADN14241.1"/>
    <property type="molecule type" value="Genomic_DNA"/>
</dbReference>
<dbReference type="OrthoDB" id="424472at2"/>
<dbReference type="HOGENOM" id="CLU_068034_0_0_3"/>
<dbReference type="SUPFAM" id="SSF53335">
    <property type="entry name" value="S-adenosyl-L-methionine-dependent methyltransferases"/>
    <property type="match status" value="1"/>
</dbReference>
<reference evidence="3" key="1">
    <citation type="journal article" date="2011" name="MBio">
        <title>Novel metabolic attributes of the genus Cyanothece, comprising a group of unicellular nitrogen-fixing Cyanobacteria.</title>
        <authorList>
            <person name="Bandyopadhyay A."/>
            <person name="Elvitigala T."/>
            <person name="Welsh E."/>
            <person name="Stockel J."/>
            <person name="Liberton M."/>
            <person name="Min H."/>
            <person name="Sherman L.A."/>
            <person name="Pakrasi H.B."/>
        </authorList>
    </citation>
    <scope>NUCLEOTIDE SEQUENCE [LARGE SCALE GENOMIC DNA]</scope>
    <source>
        <strain evidence="3">PCC 7822</strain>
    </source>
</reference>
<dbReference type="PANTHER" id="PTHR34203:SF15">
    <property type="entry name" value="SLL1173 PROTEIN"/>
    <property type="match status" value="1"/>
</dbReference>
<dbReference type="InterPro" id="IPR006342">
    <property type="entry name" value="FkbM_mtfrase"/>
</dbReference>
<evidence type="ECO:0000313" key="3">
    <source>
        <dbReference type="Proteomes" id="UP000008206"/>
    </source>
</evidence>
<dbReference type="GO" id="GO:0032259">
    <property type="term" value="P:methylation"/>
    <property type="evidence" value="ECO:0007669"/>
    <property type="project" value="UniProtKB-KW"/>
</dbReference>
<dbReference type="InterPro" id="IPR052514">
    <property type="entry name" value="SAM-dependent_MTase"/>
</dbReference>
<accession>E0UEB6</accession>
<sequence length="272" mass="31280">MSELSKFIKNLVRQNYQSKIVQIGKEIAEDFLSGYWNEAYYNMPDNGEFYLIESAQKYFGSKNIIAFDVGANHGEWTRFLKNKFPNSSIYCFEILPETFSILEKNLGQEAGVTLINIGLSDRDREIEVTSYLYGDTCNSIQPLPRDWESTTVICSVKSGNQYCQENQINQIDFLKIDTEGHELSVLKGFNELLQAGKITLIQFEYGLTYIPPRITLGDVYHLLAPYGYSIGRLYPTGVKFKPYNLFEDENFRMGNYVAIHQSADRLLDQIKL</sequence>
<dbReference type="Pfam" id="PF05050">
    <property type="entry name" value="Methyltransf_21"/>
    <property type="match status" value="1"/>
</dbReference>
<feature type="domain" description="Methyltransferase FkbM" evidence="1">
    <location>
        <begin position="68"/>
        <end position="208"/>
    </location>
</feature>
<dbReference type="NCBIfam" id="TIGR01444">
    <property type="entry name" value="fkbM_fam"/>
    <property type="match status" value="1"/>
</dbReference>
<dbReference type="KEGG" id="cyj:Cyan7822_2263"/>
<dbReference type="Gene3D" id="3.40.50.150">
    <property type="entry name" value="Vaccinia Virus protein VP39"/>
    <property type="match status" value="1"/>
</dbReference>
<keyword evidence="3" id="KW-1185">Reference proteome</keyword>
<evidence type="ECO:0000259" key="1">
    <source>
        <dbReference type="Pfam" id="PF05050"/>
    </source>
</evidence>
<dbReference type="RefSeq" id="WP_013322346.1">
    <property type="nucleotide sequence ID" value="NC_014501.1"/>
</dbReference>
<dbReference type="STRING" id="497965.Cyan7822_2263"/>
<gene>
    <name evidence="2" type="ordered locus">Cyan7822_2263</name>
</gene>
<keyword evidence="2" id="KW-0489">Methyltransferase</keyword>
<proteinExistence type="predicted"/>
<organism evidence="2 3">
    <name type="scientific">Gloeothece verrucosa (strain PCC 7822)</name>
    <name type="common">Cyanothece sp. (strain PCC 7822)</name>
    <dbReference type="NCBI Taxonomy" id="497965"/>
    <lineage>
        <taxon>Bacteria</taxon>
        <taxon>Bacillati</taxon>
        <taxon>Cyanobacteriota</taxon>
        <taxon>Cyanophyceae</taxon>
        <taxon>Oscillatoriophycideae</taxon>
        <taxon>Chroococcales</taxon>
        <taxon>Aphanothecaceae</taxon>
        <taxon>Gloeothece</taxon>
        <taxon>Gloeothece verrucosa</taxon>
    </lineage>
</organism>